<comment type="caution">
    <text evidence="1">The sequence shown here is derived from an EMBL/GenBank/DDBJ whole genome shotgun (WGS) entry which is preliminary data.</text>
</comment>
<gene>
    <name evidence="1" type="ORF">VIBNISOn1_p0155</name>
</gene>
<protein>
    <submittedName>
        <fullName evidence="1">Uncharacterized protein</fullName>
    </submittedName>
</protein>
<dbReference type="EMBL" id="CAOF01000200">
    <property type="protein sequence ID" value="CCO50318.1"/>
    <property type="molecule type" value="Genomic_DNA"/>
</dbReference>
<reference evidence="1 2" key="1">
    <citation type="journal article" date="2013" name="ISME J.">
        <title>Comparative genomics of pathogenic lineages of Vibrio nigripulchritudo identifies virulence-associated traits.</title>
        <authorList>
            <person name="Goudenege D."/>
            <person name="Labreuche Y."/>
            <person name="Krin E."/>
            <person name="Ansquer D."/>
            <person name="Mangenot S."/>
            <person name="Calteau A."/>
            <person name="Medigue C."/>
            <person name="Mazel D."/>
            <person name="Polz M.F."/>
            <person name="Le Roux F."/>
        </authorList>
    </citation>
    <scope>NUCLEOTIDE SEQUENCE [LARGE SCALE GENOMIC DNA]</scope>
    <source>
        <strain evidence="1 2">SOn1</strain>
    </source>
</reference>
<accession>A0AAV2W0B5</accession>
<proteinExistence type="predicted"/>
<evidence type="ECO:0000313" key="1">
    <source>
        <dbReference type="EMBL" id="CCO50318.1"/>
    </source>
</evidence>
<dbReference type="AlphaFoldDB" id="A0AAV2W0B5"/>
<sequence length="47" mass="5724">MYDTCEKLLSIADWSFEGRENYVNQNRLCIEVILYESLEVFDELRYL</sequence>
<name>A0AAV2W0B5_9VIBR</name>
<evidence type="ECO:0000313" key="2">
    <source>
        <dbReference type="Proteomes" id="UP000018211"/>
    </source>
</evidence>
<organism evidence="1 2">
    <name type="scientific">Vibrio nigripulchritudo SOn1</name>
    <dbReference type="NCBI Taxonomy" id="1238450"/>
    <lineage>
        <taxon>Bacteria</taxon>
        <taxon>Pseudomonadati</taxon>
        <taxon>Pseudomonadota</taxon>
        <taxon>Gammaproteobacteria</taxon>
        <taxon>Vibrionales</taxon>
        <taxon>Vibrionaceae</taxon>
        <taxon>Vibrio</taxon>
    </lineage>
</organism>
<dbReference type="Proteomes" id="UP000018211">
    <property type="component" value="Unassembled WGS sequence"/>
</dbReference>